<sequence>MESGMESEERRFGAAGRTMRRALGWTMAGGAVLAGVLVLLPDGEQQHQQPVAPAPGPKARARAAVAAGVPAAMPDLAELIGDRERRLRKHPEDGRSWAVLGTAYVERGRRTGVAADFPRAERALGYSLKVRPSRNAEAYDGLAALATARHDFPAARQWGEQAVRVAPERWTAYPLLIDAYDGVGDYRAARRTLDQLLALRSRSAVTAPAVTARAAQVYWDQGRREDAAAALSDAAAGAQGPAERAAYLVLAGELAWQRGDLKESLRYGTAALHADPDEHAALAVRARALAALGRTEEAVRAYRSALAKARSPRYALELGELYESLGRQGEARAQYGVLRETVRADAKAGVNHDLFLGLFEADHGDPERAVRLLRGEWERQPSLRAADALGWALHRAGEDEEALVFATRATDRAHGGEVRSALYAYHRGEIEYALERPGPARRHLAEALRLNPYFSLLHAPVVREALGELGEPSDEGPAELGGQPGGPSGDASADTPADASAEAPA</sequence>
<dbReference type="PANTHER" id="PTHR12558">
    <property type="entry name" value="CELL DIVISION CYCLE 16,23,27"/>
    <property type="match status" value="1"/>
</dbReference>
<proteinExistence type="predicted"/>
<feature type="region of interest" description="Disordered" evidence="1">
    <location>
        <begin position="467"/>
        <end position="505"/>
    </location>
</feature>
<dbReference type="InterPro" id="IPR019734">
    <property type="entry name" value="TPR_rpt"/>
</dbReference>
<protein>
    <submittedName>
        <fullName evidence="3">Tetratricopeptide repeat protein</fullName>
    </submittedName>
</protein>
<comment type="caution">
    <text evidence="3">The sequence shown here is derived from an EMBL/GenBank/DDBJ whole genome shotgun (WGS) entry which is preliminary data.</text>
</comment>
<dbReference type="AlphaFoldDB" id="A0A5N8X5P6"/>
<dbReference type="PANTHER" id="PTHR12558:SF13">
    <property type="entry name" value="CELL DIVISION CYCLE PROTEIN 27 HOMOLOG"/>
    <property type="match status" value="1"/>
</dbReference>
<dbReference type="Proteomes" id="UP000373149">
    <property type="component" value="Unassembled WGS sequence"/>
</dbReference>
<keyword evidence="2" id="KW-0812">Transmembrane</keyword>
<organism evidence="3 4">
    <name type="scientific">Streptomyces acidicola</name>
    <dbReference type="NCBI Taxonomy" id="2596892"/>
    <lineage>
        <taxon>Bacteria</taxon>
        <taxon>Bacillati</taxon>
        <taxon>Actinomycetota</taxon>
        <taxon>Actinomycetes</taxon>
        <taxon>Kitasatosporales</taxon>
        <taxon>Streptomycetaceae</taxon>
        <taxon>Streptomyces</taxon>
    </lineage>
</organism>
<keyword evidence="2" id="KW-0472">Membrane</keyword>
<evidence type="ECO:0000313" key="3">
    <source>
        <dbReference type="EMBL" id="MPY54803.1"/>
    </source>
</evidence>
<evidence type="ECO:0000256" key="2">
    <source>
        <dbReference type="SAM" id="Phobius"/>
    </source>
</evidence>
<reference evidence="3 4" key="1">
    <citation type="submission" date="2019-09" db="EMBL/GenBank/DDBJ databases">
        <authorList>
            <person name="Duangmal K."/>
            <person name="Teo W.F.A."/>
            <person name="Lipun K."/>
        </authorList>
    </citation>
    <scope>NUCLEOTIDE SEQUENCE [LARGE SCALE GENOMIC DNA]</scope>
    <source>
        <strain evidence="3 4">K1PN6</strain>
    </source>
</reference>
<gene>
    <name evidence="3" type="ORF">FPZ41_42120</name>
</gene>
<dbReference type="RefSeq" id="WP_152869640.1">
    <property type="nucleotide sequence ID" value="NZ_VMNX01000321.1"/>
</dbReference>
<feature type="compositionally biased region" description="Low complexity" evidence="1">
    <location>
        <begin position="489"/>
        <end position="505"/>
    </location>
</feature>
<dbReference type="SMART" id="SM00028">
    <property type="entry name" value="TPR"/>
    <property type="match status" value="5"/>
</dbReference>
<keyword evidence="2" id="KW-1133">Transmembrane helix</keyword>
<dbReference type="Pfam" id="PF13432">
    <property type="entry name" value="TPR_16"/>
    <property type="match status" value="2"/>
</dbReference>
<evidence type="ECO:0000256" key="1">
    <source>
        <dbReference type="SAM" id="MobiDB-lite"/>
    </source>
</evidence>
<dbReference type="EMBL" id="VMNX01000321">
    <property type="protein sequence ID" value="MPY54803.1"/>
    <property type="molecule type" value="Genomic_DNA"/>
</dbReference>
<feature type="transmembrane region" description="Helical" evidence="2">
    <location>
        <begin position="21"/>
        <end position="40"/>
    </location>
</feature>
<name>A0A5N8X5P6_9ACTN</name>
<dbReference type="Gene3D" id="1.25.40.10">
    <property type="entry name" value="Tetratricopeptide repeat domain"/>
    <property type="match status" value="3"/>
</dbReference>
<keyword evidence="4" id="KW-1185">Reference proteome</keyword>
<dbReference type="InterPro" id="IPR011990">
    <property type="entry name" value="TPR-like_helical_dom_sf"/>
</dbReference>
<accession>A0A5N8X5P6</accession>
<evidence type="ECO:0000313" key="4">
    <source>
        <dbReference type="Proteomes" id="UP000373149"/>
    </source>
</evidence>
<dbReference type="SUPFAM" id="SSF48452">
    <property type="entry name" value="TPR-like"/>
    <property type="match status" value="2"/>
</dbReference>